<dbReference type="WBParaSite" id="ACAC_0001253901-mRNA-1">
    <property type="protein sequence ID" value="ACAC_0001253901-mRNA-1"/>
    <property type="gene ID" value="ACAC_0001253901"/>
</dbReference>
<dbReference type="Proteomes" id="UP000035642">
    <property type="component" value="Unassembled WGS sequence"/>
</dbReference>
<dbReference type="InterPro" id="IPR031973">
    <property type="entry name" value="Deltameth_res_prag01"/>
</dbReference>
<protein>
    <submittedName>
        <fullName evidence="4">Deltameth_res domain-containing protein</fullName>
    </submittedName>
</protein>
<feature type="domain" description="Deltamethrin resistance protein prag01" evidence="2">
    <location>
        <begin position="4"/>
        <end position="46"/>
    </location>
</feature>
<evidence type="ECO:0000313" key="4">
    <source>
        <dbReference type="WBParaSite" id="ACAC_0001253901-mRNA-1"/>
    </source>
</evidence>
<name>A0A0K0DLP4_ANGCA</name>
<feature type="transmembrane region" description="Helical" evidence="1">
    <location>
        <begin position="25"/>
        <end position="51"/>
    </location>
</feature>
<evidence type="ECO:0000313" key="3">
    <source>
        <dbReference type="Proteomes" id="UP000035642"/>
    </source>
</evidence>
<keyword evidence="1" id="KW-0472">Membrane</keyword>
<keyword evidence="1" id="KW-0812">Transmembrane</keyword>
<keyword evidence="1" id="KW-1133">Transmembrane helix</keyword>
<reference evidence="3" key="1">
    <citation type="submission" date="2012-09" db="EMBL/GenBank/DDBJ databases">
        <authorList>
            <person name="Martin A.A."/>
        </authorList>
    </citation>
    <scope>NUCLEOTIDE SEQUENCE</scope>
</reference>
<sequence length="63" mass="7452">LDYMPVPFQPYRKVYDELQAKFNTYLAVSIGFLVLSFGLAFYNDIFIIEALSKPKSYRNRHKN</sequence>
<organism evidence="3 4">
    <name type="scientific">Angiostrongylus cantonensis</name>
    <name type="common">Rat lungworm</name>
    <dbReference type="NCBI Taxonomy" id="6313"/>
    <lineage>
        <taxon>Eukaryota</taxon>
        <taxon>Metazoa</taxon>
        <taxon>Ecdysozoa</taxon>
        <taxon>Nematoda</taxon>
        <taxon>Chromadorea</taxon>
        <taxon>Rhabditida</taxon>
        <taxon>Rhabditina</taxon>
        <taxon>Rhabditomorpha</taxon>
        <taxon>Strongyloidea</taxon>
        <taxon>Metastrongylidae</taxon>
        <taxon>Angiostrongylus</taxon>
    </lineage>
</organism>
<dbReference type="Pfam" id="PF16020">
    <property type="entry name" value="Deltameth_res"/>
    <property type="match status" value="1"/>
</dbReference>
<proteinExistence type="predicted"/>
<reference evidence="4" key="2">
    <citation type="submission" date="2017-02" db="UniProtKB">
        <authorList>
            <consortium name="WormBaseParasite"/>
        </authorList>
    </citation>
    <scope>IDENTIFICATION</scope>
</reference>
<evidence type="ECO:0000259" key="2">
    <source>
        <dbReference type="Pfam" id="PF16020"/>
    </source>
</evidence>
<dbReference type="AlphaFoldDB" id="A0A0K0DLP4"/>
<accession>A0A0K0DLP4</accession>
<keyword evidence="3" id="KW-1185">Reference proteome</keyword>
<evidence type="ECO:0000256" key="1">
    <source>
        <dbReference type="SAM" id="Phobius"/>
    </source>
</evidence>